<dbReference type="EMBL" id="CP037940">
    <property type="protein sequence ID" value="QBO35666.1"/>
    <property type="molecule type" value="Genomic_DNA"/>
</dbReference>
<reference evidence="3" key="1">
    <citation type="submission" date="2019-03" db="EMBL/GenBank/DDBJ databases">
        <title>Weissella sp. 26KH-42 Genome sequencing.</title>
        <authorList>
            <person name="Heo J."/>
            <person name="Kim S.-J."/>
            <person name="Kim J.-S."/>
            <person name="Hong S.-B."/>
            <person name="Kwon S.-W."/>
        </authorList>
    </citation>
    <scope>NUCLEOTIDE SEQUENCE [LARGE SCALE GENOMIC DNA]</scope>
    <source>
        <strain evidence="3">26KH-42</strain>
    </source>
</reference>
<keyword evidence="1" id="KW-0812">Transmembrane</keyword>
<gene>
    <name evidence="2" type="ORF">EQG49_03930</name>
</gene>
<protein>
    <submittedName>
        <fullName evidence="2">Uncharacterized protein</fullName>
    </submittedName>
</protein>
<organism evidence="2 3">
    <name type="scientific">Periweissella cryptocerci</name>
    <dbReference type="NCBI Taxonomy" id="2506420"/>
    <lineage>
        <taxon>Bacteria</taxon>
        <taxon>Bacillati</taxon>
        <taxon>Bacillota</taxon>
        <taxon>Bacilli</taxon>
        <taxon>Lactobacillales</taxon>
        <taxon>Lactobacillaceae</taxon>
        <taxon>Periweissella</taxon>
    </lineage>
</organism>
<keyword evidence="1" id="KW-0472">Membrane</keyword>
<dbReference type="RefSeq" id="WP_133362745.1">
    <property type="nucleotide sequence ID" value="NZ_CP037940.1"/>
</dbReference>
<evidence type="ECO:0000256" key="1">
    <source>
        <dbReference type="SAM" id="Phobius"/>
    </source>
</evidence>
<dbReference type="KEGG" id="wei:EQG49_03930"/>
<dbReference type="Proteomes" id="UP000292886">
    <property type="component" value="Chromosome"/>
</dbReference>
<feature type="transmembrane region" description="Helical" evidence="1">
    <location>
        <begin position="12"/>
        <end position="36"/>
    </location>
</feature>
<keyword evidence="1" id="KW-1133">Transmembrane helix</keyword>
<dbReference type="AlphaFoldDB" id="A0A4P6YSM1"/>
<proteinExistence type="predicted"/>
<evidence type="ECO:0000313" key="2">
    <source>
        <dbReference type="EMBL" id="QBO35666.1"/>
    </source>
</evidence>
<keyword evidence="3" id="KW-1185">Reference proteome</keyword>
<feature type="transmembrane region" description="Helical" evidence="1">
    <location>
        <begin position="48"/>
        <end position="75"/>
    </location>
</feature>
<name>A0A4P6YSM1_9LACO</name>
<sequence length="81" mass="8980">MLKNNLLLGGTLISFFIMLVEIMLVALLNILTPLVFEVKVIDTDQTFQFWATSLGGVTILTIVIFVAFVVLDILAIKSTHK</sequence>
<evidence type="ECO:0000313" key="3">
    <source>
        <dbReference type="Proteomes" id="UP000292886"/>
    </source>
</evidence>
<accession>A0A4P6YSM1</accession>